<gene>
    <name evidence="1" type="ORF">EDC24_0689</name>
</gene>
<dbReference type="PIRSF" id="PIRSF021290">
    <property type="entry name" value="DUF1273"/>
    <property type="match status" value="1"/>
</dbReference>
<dbReference type="EMBL" id="RKRF01000007">
    <property type="protein sequence ID" value="RPF55805.1"/>
    <property type="molecule type" value="Genomic_DNA"/>
</dbReference>
<dbReference type="NCBIfam" id="NF010181">
    <property type="entry name" value="PRK13660.1"/>
    <property type="match status" value="1"/>
</dbReference>
<dbReference type="SUPFAM" id="SSF102405">
    <property type="entry name" value="MCP/YpsA-like"/>
    <property type="match status" value="1"/>
</dbReference>
<name>A0A3N5CAU0_9BACI</name>
<dbReference type="PANTHER" id="PTHR38440">
    <property type="entry name" value="UPF0398 PROTEIN YPSA"/>
    <property type="match status" value="1"/>
</dbReference>
<dbReference type="Proteomes" id="UP000276443">
    <property type="component" value="Unassembled WGS sequence"/>
</dbReference>
<comment type="caution">
    <text evidence="1">The sequence shown here is derived from an EMBL/GenBank/DDBJ whole genome shotgun (WGS) entry which is preliminary data.</text>
</comment>
<accession>A0A3N5CAU0</accession>
<protein>
    <submittedName>
        <fullName evidence="1">Putative phage-like protein YoqJ</fullName>
    </submittedName>
</protein>
<dbReference type="Gene3D" id="3.40.50.450">
    <property type="match status" value="1"/>
</dbReference>
<proteinExistence type="predicted"/>
<evidence type="ECO:0000313" key="1">
    <source>
        <dbReference type="EMBL" id="RPF55805.1"/>
    </source>
</evidence>
<dbReference type="OrthoDB" id="2301957at2"/>
<reference evidence="1 2" key="1">
    <citation type="submission" date="2018-11" db="EMBL/GenBank/DDBJ databases">
        <title>Genomic Encyclopedia of Type Strains, Phase IV (KMG-IV): sequencing the most valuable type-strain genomes for metagenomic binning, comparative biology and taxonomic classification.</title>
        <authorList>
            <person name="Goeker M."/>
        </authorList>
    </citation>
    <scope>NUCLEOTIDE SEQUENCE [LARGE SCALE GENOMIC DNA]</scope>
    <source>
        <strain evidence="1 2">DSM 18090</strain>
    </source>
</reference>
<dbReference type="RefSeq" id="WP_124219734.1">
    <property type="nucleotide sequence ID" value="NZ_RKRF01000007.1"/>
</dbReference>
<dbReference type="InterPro" id="IPR010697">
    <property type="entry name" value="YspA"/>
</dbReference>
<dbReference type="PANTHER" id="PTHR38440:SF1">
    <property type="entry name" value="UPF0398 PROTEIN SPR0331"/>
    <property type="match status" value="1"/>
</dbReference>
<dbReference type="AlphaFoldDB" id="A0A3N5CAU0"/>
<evidence type="ECO:0000313" key="2">
    <source>
        <dbReference type="Proteomes" id="UP000276443"/>
    </source>
</evidence>
<keyword evidence="2" id="KW-1185">Reference proteome</keyword>
<dbReference type="Pfam" id="PF06908">
    <property type="entry name" value="YpsA"/>
    <property type="match status" value="1"/>
</dbReference>
<sequence>MEIKSITITGYKPYELNIFSEKDEKTLIIKEAIRRKLIPFLEEGLEWVVLSGQQGVETWSFEVLQSLKEEYNVKVAIIPPFVDQEKVWKEDKQQAYQQMIQQADFYQPLSNKTYEGPKQFFVKNKWIIEKTDGCILLYEEEFGGSPQYFYDLALKYQEKFPYELTVINSFDLDDLAREIQELNQSDF</sequence>
<organism evidence="1 2">
    <name type="scientific">Aquisalibacillus elongatus</name>
    <dbReference type="NCBI Taxonomy" id="485577"/>
    <lineage>
        <taxon>Bacteria</taxon>
        <taxon>Bacillati</taxon>
        <taxon>Bacillota</taxon>
        <taxon>Bacilli</taxon>
        <taxon>Bacillales</taxon>
        <taxon>Bacillaceae</taxon>
        <taxon>Aquisalibacillus</taxon>
    </lineage>
</organism>